<dbReference type="KEGG" id="scor:J3U87_21475"/>
<evidence type="ECO:0000256" key="1">
    <source>
        <dbReference type="ARBA" id="ARBA00001974"/>
    </source>
</evidence>
<feature type="binding site" evidence="3">
    <location>
        <position position="11"/>
    </location>
    <ligand>
        <name>FAD</name>
        <dbReference type="ChEBI" id="CHEBI:57692"/>
    </ligand>
</feature>
<dbReference type="PRINTS" id="PR00757">
    <property type="entry name" value="AMINEOXDASEF"/>
</dbReference>
<dbReference type="FunFam" id="1.10.405.20:FF:000001">
    <property type="entry name" value="Amine oxidase"/>
    <property type="match status" value="1"/>
</dbReference>
<evidence type="ECO:0000259" key="4">
    <source>
        <dbReference type="Pfam" id="PF01593"/>
    </source>
</evidence>
<accession>A0A8A4TNJ8</accession>
<name>A0A8A4TNJ8_SULCO</name>
<organism evidence="5 6">
    <name type="scientific">Sulfidibacter corallicola</name>
    <dbReference type="NCBI Taxonomy" id="2818388"/>
    <lineage>
        <taxon>Bacteria</taxon>
        <taxon>Pseudomonadati</taxon>
        <taxon>Acidobacteriota</taxon>
        <taxon>Holophagae</taxon>
        <taxon>Acanthopleuribacterales</taxon>
        <taxon>Acanthopleuribacteraceae</taxon>
        <taxon>Sulfidibacter</taxon>
    </lineage>
</organism>
<dbReference type="SUPFAM" id="SSF51905">
    <property type="entry name" value="FAD/NAD(P)-binding domain"/>
    <property type="match status" value="1"/>
</dbReference>
<sequence>MKIAIVGTGISGLTAARMLHPDHEITVFEAAPRLGGHTHTVDVVVGDRVVPVDTGFIVYNERTYPHFTRLLNDLGVATQASTMSFGVKCERTGLEYNGTSLNGLFAQRRNLLRPRFYRMIRDILRFNEAGKAMVAAGEIPEDLTLGTYLAGEDYGEMFVDSYILPMGAAIWSAGRERMLAFPLRFFLRFFDNHGMLNIDDRPVWRVVRGGSRSYLDPLTAPFADRIRLSSPVHGILRTSDGVRLKVRNGPIEYFDEVVLAVHADQALRLLEDPSQDERRILGALPYQENHVLLHTDTSILPRRRLAWAAWNYHIPRDRQDRVAVTYNMNLLQGLDLPKTFCVTLNYGEAVDPFKVVTELTYHHPIFTLEGERAKARFDSISGRRHTHFCGAYWFNGFHEDGVRSGLRVAEAIRATSERLAAVPV</sequence>
<dbReference type="GO" id="GO:0016491">
    <property type="term" value="F:oxidoreductase activity"/>
    <property type="evidence" value="ECO:0007669"/>
    <property type="project" value="UniProtKB-KW"/>
</dbReference>
<keyword evidence="2" id="KW-0560">Oxidoreductase</keyword>
<dbReference type="EMBL" id="CP071793">
    <property type="protein sequence ID" value="QTD48165.1"/>
    <property type="molecule type" value="Genomic_DNA"/>
</dbReference>
<dbReference type="PANTHER" id="PTHR42923:SF17">
    <property type="entry name" value="AMINE OXIDASE DOMAIN-CONTAINING PROTEIN"/>
    <property type="match status" value="1"/>
</dbReference>
<evidence type="ECO:0000313" key="6">
    <source>
        <dbReference type="Proteomes" id="UP000663929"/>
    </source>
</evidence>
<evidence type="ECO:0000256" key="2">
    <source>
        <dbReference type="ARBA" id="ARBA00023002"/>
    </source>
</evidence>
<feature type="binding site" evidence="3">
    <location>
        <position position="232"/>
    </location>
    <ligand>
        <name>FAD</name>
        <dbReference type="ChEBI" id="CHEBI:57692"/>
    </ligand>
</feature>
<dbReference type="RefSeq" id="WP_237377824.1">
    <property type="nucleotide sequence ID" value="NZ_CP071793.1"/>
</dbReference>
<dbReference type="AlphaFoldDB" id="A0A8A4TNJ8"/>
<dbReference type="Pfam" id="PF01593">
    <property type="entry name" value="Amino_oxidase"/>
    <property type="match status" value="1"/>
</dbReference>
<reference evidence="5" key="1">
    <citation type="submission" date="2021-03" db="EMBL/GenBank/DDBJ databases">
        <title>Acanthopleuribacteraceae sp. M133.</title>
        <authorList>
            <person name="Wang G."/>
        </authorList>
    </citation>
    <scope>NUCLEOTIDE SEQUENCE</scope>
    <source>
        <strain evidence="5">M133</strain>
    </source>
</reference>
<dbReference type="InterPro" id="IPR036188">
    <property type="entry name" value="FAD/NAD-bd_sf"/>
</dbReference>
<proteinExistence type="predicted"/>
<gene>
    <name evidence="5" type="ORF">J3U87_21475</name>
</gene>
<comment type="cofactor">
    <cofactor evidence="1">
        <name>FAD</name>
        <dbReference type="ChEBI" id="CHEBI:57692"/>
    </cofactor>
</comment>
<dbReference type="InterPro" id="IPR050464">
    <property type="entry name" value="Zeta_carotene_desat/Oxidored"/>
</dbReference>
<dbReference type="Gene3D" id="3.50.50.60">
    <property type="entry name" value="FAD/NAD(P)-binding domain"/>
    <property type="match status" value="1"/>
</dbReference>
<dbReference type="Proteomes" id="UP000663929">
    <property type="component" value="Chromosome"/>
</dbReference>
<dbReference type="PANTHER" id="PTHR42923">
    <property type="entry name" value="PROTOPORPHYRINOGEN OXIDASE"/>
    <property type="match status" value="1"/>
</dbReference>
<dbReference type="InterPro" id="IPR001613">
    <property type="entry name" value="Flavin_amine_oxidase"/>
</dbReference>
<feature type="binding site" evidence="3">
    <location>
        <begin position="29"/>
        <end position="30"/>
    </location>
    <ligand>
        <name>FAD</name>
        <dbReference type="ChEBI" id="CHEBI:57692"/>
    </ligand>
</feature>
<dbReference type="InterPro" id="IPR002937">
    <property type="entry name" value="Amino_oxidase"/>
</dbReference>
<evidence type="ECO:0000313" key="5">
    <source>
        <dbReference type="EMBL" id="QTD48165.1"/>
    </source>
</evidence>
<evidence type="ECO:0000256" key="3">
    <source>
        <dbReference type="PIRSR" id="PIRSR601613-1"/>
    </source>
</evidence>
<keyword evidence="6" id="KW-1185">Reference proteome</keyword>
<protein>
    <submittedName>
        <fullName evidence="5">FAD-dependent oxidoreductase</fullName>
    </submittedName>
</protein>
<feature type="domain" description="Amine oxidase" evidence="4">
    <location>
        <begin position="10"/>
        <end position="287"/>
    </location>
</feature>